<keyword evidence="1" id="KW-0812">Transmembrane</keyword>
<keyword evidence="3" id="KW-1185">Reference proteome</keyword>
<gene>
    <name evidence="2" type="ORF">HTY61_13460</name>
</gene>
<accession>A0A6N1VFP8</accession>
<feature type="transmembrane region" description="Helical" evidence="1">
    <location>
        <begin position="5"/>
        <end position="22"/>
    </location>
</feature>
<proteinExistence type="predicted"/>
<dbReference type="AlphaFoldDB" id="A0A6N1VFP8"/>
<name>A0A6N1VFP8_9HYPH</name>
<evidence type="ECO:0000256" key="1">
    <source>
        <dbReference type="SAM" id="Phobius"/>
    </source>
</evidence>
<reference evidence="2 3" key="1">
    <citation type="submission" date="2020-06" db="EMBL/GenBank/DDBJ databases">
        <title>Oricola thermophila sp. nov. isolated from a tidal sediments.</title>
        <authorList>
            <person name="Kwon K.K."/>
            <person name="Yang S.-H."/>
            <person name="Park M.-J."/>
        </authorList>
    </citation>
    <scope>NUCLEOTIDE SEQUENCE [LARGE SCALE GENOMIC DNA]</scope>
    <source>
        <strain evidence="2 3">MEBiC13590</strain>
    </source>
</reference>
<evidence type="ECO:0000313" key="2">
    <source>
        <dbReference type="EMBL" id="QKV19393.1"/>
    </source>
</evidence>
<keyword evidence="1" id="KW-1133">Transmembrane helix</keyword>
<dbReference type="Proteomes" id="UP000509367">
    <property type="component" value="Chromosome"/>
</dbReference>
<dbReference type="RefSeq" id="WP_175277285.1">
    <property type="nucleotide sequence ID" value="NZ_CP054836.1"/>
</dbReference>
<protein>
    <submittedName>
        <fullName evidence="2">Uncharacterized protein</fullName>
    </submittedName>
</protein>
<organism evidence="2 3">
    <name type="scientific">Oricola thermophila</name>
    <dbReference type="NCBI Taxonomy" id="2742145"/>
    <lineage>
        <taxon>Bacteria</taxon>
        <taxon>Pseudomonadati</taxon>
        <taxon>Pseudomonadota</taxon>
        <taxon>Alphaproteobacteria</taxon>
        <taxon>Hyphomicrobiales</taxon>
        <taxon>Ahrensiaceae</taxon>
        <taxon>Oricola</taxon>
    </lineage>
</organism>
<keyword evidence="1" id="KW-0472">Membrane</keyword>
<evidence type="ECO:0000313" key="3">
    <source>
        <dbReference type="Proteomes" id="UP000509367"/>
    </source>
</evidence>
<sequence length="57" mass="6178">MGDKFLAALALAVLAGFLGILVWNVPRLDLACVVALTLGLAVYDFVRGFRTEGKRQK</sequence>
<feature type="transmembrane region" description="Helical" evidence="1">
    <location>
        <begin position="28"/>
        <end position="46"/>
    </location>
</feature>
<dbReference type="EMBL" id="CP054836">
    <property type="protein sequence ID" value="QKV19393.1"/>
    <property type="molecule type" value="Genomic_DNA"/>
</dbReference>
<dbReference type="KEGG" id="orm:HTY61_13460"/>